<dbReference type="SUPFAM" id="SSF69118">
    <property type="entry name" value="AhpD-like"/>
    <property type="match status" value="1"/>
</dbReference>
<dbReference type="Pfam" id="PF02627">
    <property type="entry name" value="CMD"/>
    <property type="match status" value="1"/>
</dbReference>
<proteinExistence type="predicted"/>
<evidence type="ECO:0000259" key="1">
    <source>
        <dbReference type="Pfam" id="PF02627"/>
    </source>
</evidence>
<accession>A0A239ILH0</accession>
<dbReference type="AlphaFoldDB" id="A0A239ILH0"/>
<dbReference type="EMBL" id="FZPD01000003">
    <property type="protein sequence ID" value="SNS94068.1"/>
    <property type="molecule type" value="Genomic_DNA"/>
</dbReference>
<protein>
    <submittedName>
        <fullName evidence="2">Uncharacterized peroxidase-related enzyme</fullName>
    </submittedName>
</protein>
<dbReference type="InterPro" id="IPR029032">
    <property type="entry name" value="AhpD-like"/>
</dbReference>
<keyword evidence="3" id="KW-1185">Reference proteome</keyword>
<feature type="domain" description="Carboxymuconolactone decarboxylase-like" evidence="1">
    <location>
        <begin position="48"/>
        <end position="104"/>
    </location>
</feature>
<dbReference type="InterPro" id="IPR010195">
    <property type="entry name" value="Uncharacterised_peroxidase-rel"/>
</dbReference>
<reference evidence="2 3" key="1">
    <citation type="submission" date="2017-06" db="EMBL/GenBank/DDBJ databases">
        <authorList>
            <person name="Kim H.J."/>
            <person name="Triplett B.A."/>
        </authorList>
    </citation>
    <scope>NUCLEOTIDE SEQUENCE [LARGE SCALE GENOMIC DNA]</scope>
    <source>
        <strain evidence="2 3">DSM 19307</strain>
    </source>
</reference>
<keyword evidence="2" id="KW-0575">Peroxidase</keyword>
<gene>
    <name evidence="2" type="ORF">SAMN05421640_1708</name>
</gene>
<dbReference type="InterPro" id="IPR003779">
    <property type="entry name" value="CMD-like"/>
</dbReference>
<dbReference type="RefSeq" id="WP_089356453.1">
    <property type="nucleotide sequence ID" value="NZ_FZPD01000003.1"/>
</dbReference>
<evidence type="ECO:0000313" key="3">
    <source>
        <dbReference type="Proteomes" id="UP000198393"/>
    </source>
</evidence>
<organism evidence="2 3">
    <name type="scientific">Ekhidna lutea</name>
    <dbReference type="NCBI Taxonomy" id="447679"/>
    <lineage>
        <taxon>Bacteria</taxon>
        <taxon>Pseudomonadati</taxon>
        <taxon>Bacteroidota</taxon>
        <taxon>Cytophagia</taxon>
        <taxon>Cytophagales</taxon>
        <taxon>Reichenbachiellaceae</taxon>
        <taxon>Ekhidna</taxon>
    </lineage>
</organism>
<dbReference type="PANTHER" id="PTHR35446">
    <property type="entry name" value="SI:CH211-175M2.5"/>
    <property type="match status" value="1"/>
</dbReference>
<dbReference type="Proteomes" id="UP000198393">
    <property type="component" value="Unassembled WGS sequence"/>
</dbReference>
<dbReference type="Gene3D" id="1.20.1290.10">
    <property type="entry name" value="AhpD-like"/>
    <property type="match status" value="1"/>
</dbReference>
<sequence>MPFIDTIQPEQAEGQLKEIYDGLIKSRGKIAEVHKIQSLNPESITNHMDLYMTIMFGKSPLRRVQREMMAVIVSISNKCEYCQIHHLEAVKNFWKDDEKLKAFQADFENAPLNDREKALCRFAKALTETPEKSNDAGLVNPLKNAGFNDREILDATLVIAYFNFVNRIVLGLGVSLEENPGGYKYE</sequence>
<evidence type="ECO:0000313" key="2">
    <source>
        <dbReference type="EMBL" id="SNS94068.1"/>
    </source>
</evidence>
<dbReference type="GO" id="GO:0051920">
    <property type="term" value="F:peroxiredoxin activity"/>
    <property type="evidence" value="ECO:0007669"/>
    <property type="project" value="InterPro"/>
</dbReference>
<keyword evidence="2" id="KW-0560">Oxidoreductase</keyword>
<dbReference type="OrthoDB" id="9808310at2"/>
<dbReference type="PANTHER" id="PTHR35446:SF2">
    <property type="entry name" value="CARBOXYMUCONOLACTONE DECARBOXYLASE-LIKE DOMAIN-CONTAINING PROTEIN"/>
    <property type="match status" value="1"/>
</dbReference>
<name>A0A239ILH0_EKHLU</name>
<dbReference type="NCBIfam" id="TIGR01926">
    <property type="entry name" value="peroxid_rel"/>
    <property type="match status" value="1"/>
</dbReference>